<keyword evidence="2" id="KW-1185">Reference proteome</keyword>
<name>A0AC61MUZ9_9FIRM</name>
<dbReference type="Proteomes" id="UP000595814">
    <property type="component" value="Chromosome"/>
</dbReference>
<proteinExistence type="predicted"/>
<evidence type="ECO:0000313" key="1">
    <source>
        <dbReference type="EMBL" id="QQK08295.1"/>
    </source>
</evidence>
<protein>
    <submittedName>
        <fullName evidence="1">YihY/virulence factor BrkB family protein</fullName>
    </submittedName>
</protein>
<dbReference type="EMBL" id="CP066744">
    <property type="protein sequence ID" value="QQK08295.1"/>
    <property type="molecule type" value="Genomic_DNA"/>
</dbReference>
<reference evidence="1 2" key="1">
    <citation type="journal article" date="2022" name="Int. J. Syst. Evol. Microbiol.">
        <title>Miniphocaeibacter halophilus sp. nov., an ammonium-tolerant acetate-producing bacterium isolated from a biogas system.</title>
        <authorList>
            <person name="Schnurer A."/>
            <person name="Singh A."/>
            <person name="Bi S."/>
            <person name="Qiao W."/>
            <person name="Westerholm M."/>
        </authorList>
    </citation>
    <scope>NUCLEOTIDE SEQUENCE [LARGE SCALE GENOMIC DNA]</scope>
    <source>
        <strain evidence="1 2">AMB_01</strain>
    </source>
</reference>
<evidence type="ECO:0000313" key="2">
    <source>
        <dbReference type="Proteomes" id="UP000595814"/>
    </source>
</evidence>
<gene>
    <name evidence="1" type="ORF">JFY71_01775</name>
</gene>
<accession>A0AC61MUZ9</accession>
<organism evidence="1 2">
    <name type="scientific">Miniphocaeibacter halophilus</name>
    <dbReference type="NCBI Taxonomy" id="2931922"/>
    <lineage>
        <taxon>Bacteria</taxon>
        <taxon>Bacillati</taxon>
        <taxon>Bacillota</taxon>
        <taxon>Tissierellia</taxon>
        <taxon>Tissierellales</taxon>
        <taxon>Peptoniphilaceae</taxon>
        <taxon>Miniphocaeibacter</taxon>
    </lineage>
</organism>
<sequence length="312" mass="35501">MYIKKKNKKFDFKLFMKDLLNHVKKDNITMLTSQTTYNLIVALVPFLVIAINIILYFASSQMNVIENYINTFPKDIAEIGISVLRFIISQRSTGILSVGVLIALWSSSRGMKALIKSLNMAFDKEGTASFLATQVKAIIFTIVLVLIIVVLLLGLVFGDIIINTIIDFFKIEIEIVYQIIFNFLRIIVPFILMVISFSFMYMFGPTFSFSDLPPFIPCLIGGFIATVSVIIVTLGYTFYINNFSKMSSIYGPLVGVMILFIWMYYMVMSIILAGEISAAIIRYNYDINYDKLENNSISLVDTIKKFKKNTFK</sequence>